<dbReference type="AlphaFoldDB" id="A0A0R3UEL2"/>
<keyword evidence="2" id="KW-1185">Reference proteome</keyword>
<proteinExistence type="predicted"/>
<accession>A0A0R3UEL2</accession>
<dbReference type="Proteomes" id="UP000267029">
    <property type="component" value="Unassembled WGS sequence"/>
</dbReference>
<name>A0A0R3UEL2_MESCO</name>
<gene>
    <name evidence="1" type="ORF">MCOS_LOCUS5457</name>
</gene>
<sequence>MVPRKCLLVSFCRGNRLTPHQGIQLHQGAASVTSSSVVDATAATEVTRDIRVMVQPAGETRSAELDTKGLIETQTETKKKIQFSDFKILEKPLVKHQFMFPHEEFYLLSKKGKFHIIADKQNTKVRYHLKCP</sequence>
<organism evidence="1 2">
    <name type="scientific">Mesocestoides corti</name>
    <name type="common">Flatworm</name>
    <dbReference type="NCBI Taxonomy" id="53468"/>
    <lineage>
        <taxon>Eukaryota</taxon>
        <taxon>Metazoa</taxon>
        <taxon>Spiralia</taxon>
        <taxon>Lophotrochozoa</taxon>
        <taxon>Platyhelminthes</taxon>
        <taxon>Cestoda</taxon>
        <taxon>Eucestoda</taxon>
        <taxon>Cyclophyllidea</taxon>
        <taxon>Mesocestoididae</taxon>
        <taxon>Mesocestoides</taxon>
    </lineage>
</organism>
<protein>
    <submittedName>
        <fullName evidence="1">Uncharacterized protein</fullName>
    </submittedName>
</protein>
<reference evidence="1 2" key="1">
    <citation type="submission" date="2018-10" db="EMBL/GenBank/DDBJ databases">
        <authorList>
            <consortium name="Pathogen Informatics"/>
        </authorList>
    </citation>
    <scope>NUCLEOTIDE SEQUENCE [LARGE SCALE GENOMIC DNA]</scope>
</reference>
<dbReference type="EMBL" id="UXSR01005195">
    <property type="protein sequence ID" value="VDD79454.1"/>
    <property type="molecule type" value="Genomic_DNA"/>
</dbReference>
<evidence type="ECO:0000313" key="1">
    <source>
        <dbReference type="EMBL" id="VDD79454.1"/>
    </source>
</evidence>
<evidence type="ECO:0000313" key="2">
    <source>
        <dbReference type="Proteomes" id="UP000267029"/>
    </source>
</evidence>